<evidence type="ECO:0000313" key="2">
    <source>
        <dbReference type="Proteomes" id="UP001500683"/>
    </source>
</evidence>
<dbReference type="Proteomes" id="UP001500683">
    <property type="component" value="Unassembled WGS sequence"/>
</dbReference>
<gene>
    <name evidence="1" type="primary">gpmB</name>
    <name evidence="1" type="ORF">GCM10022214_03990</name>
</gene>
<dbReference type="SUPFAM" id="SSF53254">
    <property type="entry name" value="Phosphoglycerate mutase-like"/>
    <property type="match status" value="1"/>
</dbReference>
<dbReference type="PANTHER" id="PTHR48100:SF1">
    <property type="entry name" value="HISTIDINE PHOSPHATASE FAMILY PROTEIN-RELATED"/>
    <property type="match status" value="1"/>
</dbReference>
<dbReference type="SMART" id="SM00855">
    <property type="entry name" value="PGAM"/>
    <property type="match status" value="1"/>
</dbReference>
<dbReference type="InterPro" id="IPR050275">
    <property type="entry name" value="PGM_Phosphatase"/>
</dbReference>
<name>A0ABP7UYX1_9ACTN</name>
<evidence type="ECO:0000313" key="1">
    <source>
        <dbReference type="EMBL" id="GAA4055823.1"/>
    </source>
</evidence>
<dbReference type="PANTHER" id="PTHR48100">
    <property type="entry name" value="BROAD-SPECIFICITY PHOSPHATASE YOR283W-RELATED"/>
    <property type="match status" value="1"/>
</dbReference>
<accession>A0ABP7UYX1</accession>
<dbReference type="Gene3D" id="3.40.50.1240">
    <property type="entry name" value="Phosphoglycerate mutase-like"/>
    <property type="match status" value="1"/>
</dbReference>
<dbReference type="EMBL" id="BAAAZG010000001">
    <property type="protein sequence ID" value="GAA4055823.1"/>
    <property type="molecule type" value="Genomic_DNA"/>
</dbReference>
<dbReference type="CDD" id="cd07067">
    <property type="entry name" value="HP_PGM_like"/>
    <property type="match status" value="1"/>
</dbReference>
<proteinExistence type="predicted"/>
<keyword evidence="2" id="KW-1185">Reference proteome</keyword>
<dbReference type="RefSeq" id="WP_344939692.1">
    <property type="nucleotide sequence ID" value="NZ_BAAAZG010000001.1"/>
</dbReference>
<protein>
    <submittedName>
        <fullName evidence="1">2,3-diphosphoglycerate-dependent phosphoglycerate mutase GpmB</fullName>
    </submittedName>
</protein>
<comment type="caution">
    <text evidence="1">The sequence shown here is derived from an EMBL/GenBank/DDBJ whole genome shotgun (WGS) entry which is preliminary data.</text>
</comment>
<organism evidence="1 2">
    <name type="scientific">Actinomadura miaoliensis</name>
    <dbReference type="NCBI Taxonomy" id="430685"/>
    <lineage>
        <taxon>Bacteria</taxon>
        <taxon>Bacillati</taxon>
        <taxon>Actinomycetota</taxon>
        <taxon>Actinomycetes</taxon>
        <taxon>Streptosporangiales</taxon>
        <taxon>Thermomonosporaceae</taxon>
        <taxon>Actinomadura</taxon>
    </lineage>
</organism>
<reference evidence="2" key="1">
    <citation type="journal article" date="2019" name="Int. J. Syst. Evol. Microbiol.">
        <title>The Global Catalogue of Microorganisms (GCM) 10K type strain sequencing project: providing services to taxonomists for standard genome sequencing and annotation.</title>
        <authorList>
            <consortium name="The Broad Institute Genomics Platform"/>
            <consortium name="The Broad Institute Genome Sequencing Center for Infectious Disease"/>
            <person name="Wu L."/>
            <person name="Ma J."/>
        </authorList>
    </citation>
    <scope>NUCLEOTIDE SEQUENCE [LARGE SCALE GENOMIC DNA]</scope>
    <source>
        <strain evidence="2">JCM 16702</strain>
    </source>
</reference>
<dbReference type="InterPro" id="IPR029033">
    <property type="entry name" value="His_PPase_superfam"/>
</dbReference>
<dbReference type="Pfam" id="PF00300">
    <property type="entry name" value="His_Phos_1"/>
    <property type="match status" value="1"/>
</dbReference>
<dbReference type="InterPro" id="IPR013078">
    <property type="entry name" value="His_Pase_superF_clade-1"/>
</dbReference>
<sequence>MTIFYLVQHGEKDRSRFPGDPGLTEAGWWQGVRTGAWLRTTGVVAVYSSPLRRAMQTAELIASACGVNVRTDPRLRERMNWDGSLPWPEFLVEWDRTVTDRDYTPSSGDSSRQAGERLADFLVEHQGCRGPVAMVVHGGVTVDLLRTLLGDAAVPAELLSGVPSCAITKLDGLEVTEIASVTHLTSRPWSRPGPFQAHPE</sequence>